<keyword evidence="1" id="KW-0812">Transmembrane</keyword>
<feature type="transmembrane region" description="Helical" evidence="1">
    <location>
        <begin position="7"/>
        <end position="26"/>
    </location>
</feature>
<evidence type="ECO:0000313" key="3">
    <source>
        <dbReference type="Proteomes" id="UP000438120"/>
    </source>
</evidence>
<dbReference type="Proteomes" id="UP000438120">
    <property type="component" value="Unassembled WGS sequence"/>
</dbReference>
<keyword evidence="1" id="KW-1133">Transmembrane helix</keyword>
<protein>
    <submittedName>
        <fullName evidence="2">Uncharacterized protein</fullName>
    </submittedName>
</protein>
<name>A0A6A8M9X9_9LACO</name>
<keyword evidence="1" id="KW-0472">Membrane</keyword>
<sequence>MSGEKIADAVVGIIAVVTLTIVFFMYPSYTTTMLIAAVAIAVGYYLIKEVVKKILMHNHKFGF</sequence>
<dbReference type="RefSeq" id="WP_154547351.1">
    <property type="nucleotide sequence ID" value="NZ_VUMX01000004.1"/>
</dbReference>
<proteinExistence type="predicted"/>
<gene>
    <name evidence="2" type="ORF">FYJ62_02370</name>
</gene>
<feature type="transmembrane region" description="Helical" evidence="1">
    <location>
        <begin position="32"/>
        <end position="51"/>
    </location>
</feature>
<comment type="caution">
    <text evidence="2">The sequence shown here is derived from an EMBL/GenBank/DDBJ whole genome shotgun (WGS) entry which is preliminary data.</text>
</comment>
<reference evidence="2 3" key="1">
    <citation type="submission" date="2019-08" db="EMBL/GenBank/DDBJ databases">
        <title>In-depth cultivation of the pig gut microbiome towards novel bacterial diversity and tailored functional studies.</title>
        <authorList>
            <person name="Wylensek D."/>
            <person name="Hitch T.C.A."/>
            <person name="Clavel T."/>
        </authorList>
    </citation>
    <scope>NUCLEOTIDE SEQUENCE [LARGE SCALE GENOMIC DNA]</scope>
    <source>
        <strain evidence="2 3">Bifido-178-WT-2B</strain>
    </source>
</reference>
<dbReference type="AlphaFoldDB" id="A0A6A8M9X9"/>
<dbReference type="EMBL" id="VUMX01000004">
    <property type="protein sequence ID" value="MST86515.1"/>
    <property type="molecule type" value="Genomic_DNA"/>
</dbReference>
<keyword evidence="3" id="KW-1185">Reference proteome</keyword>
<organism evidence="2 3">
    <name type="scientific">Lactobacillus porci</name>
    <dbReference type="NCBI Taxonomy" id="2012477"/>
    <lineage>
        <taxon>Bacteria</taxon>
        <taxon>Bacillati</taxon>
        <taxon>Bacillota</taxon>
        <taxon>Bacilli</taxon>
        <taxon>Lactobacillales</taxon>
        <taxon>Lactobacillaceae</taxon>
        <taxon>Lactobacillus</taxon>
    </lineage>
</organism>
<evidence type="ECO:0000313" key="2">
    <source>
        <dbReference type="EMBL" id="MST86515.1"/>
    </source>
</evidence>
<accession>A0A6A8M9X9</accession>
<evidence type="ECO:0000256" key="1">
    <source>
        <dbReference type="SAM" id="Phobius"/>
    </source>
</evidence>